<feature type="compositionally biased region" description="Basic residues" evidence="5">
    <location>
        <begin position="420"/>
        <end position="429"/>
    </location>
</feature>
<evidence type="ECO:0000259" key="6">
    <source>
        <dbReference type="Pfam" id="PF08159"/>
    </source>
</evidence>
<keyword evidence="9" id="KW-1185">Reference proteome</keyword>
<protein>
    <submittedName>
        <fullName evidence="8">Uncharacterized protein</fullName>
    </submittedName>
</protein>
<feature type="compositionally biased region" description="Polar residues" evidence="5">
    <location>
        <begin position="435"/>
        <end position="446"/>
    </location>
</feature>
<evidence type="ECO:0000259" key="7">
    <source>
        <dbReference type="Pfam" id="PF25121"/>
    </source>
</evidence>
<sequence length="552" mass="63302">MSDPRFKAAQYDPRFRRPKSKDVKVKVDKRFKDALSSEAFAERKVDKYGRKVKQRKERSNLYEFEDDEDKEKAESEGDDEEEDEKEVYDPARGLGVIGSSSESSSEDSEDESDLELEEDIAIEEGPVLMGDESKRFALVNLDWDNITAQDLMVVLSSFADSKDAIVSVTIYPSEFGKQQMSKERHEGPPSELFTKSSKKEESADKKLRRYQLQRLRYYYAVAEFKSVAAAAKVYNACDGTEYEATANIFDLRYIPDDMVFDDKPKDQCTKLPTKYQPLEFVTDALRNSKVKLSWDETPTARVQFAKKAFSQKEIDDMDFKAYIASDSDSDDESDLAAKGSKLKEALSTIKSQVRQKDDVDMEVSFAPALAAANPSGEDESTIDKYIRKQKEKKQRKEESKAQEIEDKGFDDEFFDDAPAKKSKDKKKTKAKIEYSSEQPSDETQAASKAELELLTMDDSEEKRAHFDMREIVKAEKASKHKKKSKRKAEADERLIQDDFKIDVNDPRFSSLYANHEYAIDPTVNRFKKTKAMSEVLEERKKRNQNQHSLSDL</sequence>
<comment type="similarity">
    <text evidence="2">Belongs to the ESF1 family.</text>
</comment>
<feature type="compositionally biased region" description="Acidic residues" evidence="5">
    <location>
        <begin position="76"/>
        <end position="86"/>
    </location>
</feature>
<feature type="compositionally biased region" description="Basic and acidic residues" evidence="5">
    <location>
        <begin position="381"/>
        <end position="407"/>
    </location>
</feature>
<organism evidence="8 9">
    <name type="scientific">Tortispora caseinolytica NRRL Y-17796</name>
    <dbReference type="NCBI Taxonomy" id="767744"/>
    <lineage>
        <taxon>Eukaryota</taxon>
        <taxon>Fungi</taxon>
        <taxon>Dikarya</taxon>
        <taxon>Ascomycota</taxon>
        <taxon>Saccharomycotina</taxon>
        <taxon>Trigonopsidomycetes</taxon>
        <taxon>Trigonopsidales</taxon>
        <taxon>Trigonopsidaceae</taxon>
        <taxon>Tortispora</taxon>
    </lineage>
</organism>
<gene>
    <name evidence="8" type="ORF">CANCADRAFT_148501</name>
</gene>
<keyword evidence="3" id="KW-0175">Coiled coil</keyword>
<name>A0A1E4TC52_9ASCO</name>
<dbReference type="PANTHER" id="PTHR12202">
    <property type="entry name" value="ESF1 HOMOLOG"/>
    <property type="match status" value="1"/>
</dbReference>
<dbReference type="InterPro" id="IPR012580">
    <property type="entry name" value="NUC153"/>
</dbReference>
<dbReference type="InterPro" id="IPR039754">
    <property type="entry name" value="Esf1"/>
</dbReference>
<evidence type="ECO:0000256" key="4">
    <source>
        <dbReference type="ARBA" id="ARBA00023242"/>
    </source>
</evidence>
<feature type="compositionally biased region" description="Acidic residues" evidence="5">
    <location>
        <begin position="104"/>
        <end position="117"/>
    </location>
</feature>
<dbReference type="GO" id="GO:0006364">
    <property type="term" value="P:rRNA processing"/>
    <property type="evidence" value="ECO:0007669"/>
    <property type="project" value="EnsemblFungi"/>
</dbReference>
<dbReference type="InterPro" id="IPR056750">
    <property type="entry name" value="RRM_ESF1"/>
</dbReference>
<dbReference type="GO" id="GO:0032040">
    <property type="term" value="C:small-subunit processome"/>
    <property type="evidence" value="ECO:0007669"/>
    <property type="project" value="EnsemblFungi"/>
</dbReference>
<accession>A0A1E4TC52</accession>
<feature type="region of interest" description="Disordered" evidence="5">
    <location>
        <begin position="50"/>
        <end position="117"/>
    </location>
</feature>
<evidence type="ECO:0000256" key="5">
    <source>
        <dbReference type="SAM" id="MobiDB-lite"/>
    </source>
</evidence>
<evidence type="ECO:0000313" key="8">
    <source>
        <dbReference type="EMBL" id="ODV89334.1"/>
    </source>
</evidence>
<keyword evidence="4" id="KW-0539">Nucleus</keyword>
<evidence type="ECO:0000256" key="2">
    <source>
        <dbReference type="ARBA" id="ARBA00009087"/>
    </source>
</evidence>
<dbReference type="OrthoDB" id="431825at2759"/>
<evidence type="ECO:0000313" key="9">
    <source>
        <dbReference type="Proteomes" id="UP000095023"/>
    </source>
</evidence>
<dbReference type="Pfam" id="PF25121">
    <property type="entry name" value="RRM_ESF1"/>
    <property type="match status" value="1"/>
</dbReference>
<dbReference type="EMBL" id="KV453843">
    <property type="protein sequence ID" value="ODV89334.1"/>
    <property type="molecule type" value="Genomic_DNA"/>
</dbReference>
<reference evidence="9" key="1">
    <citation type="submission" date="2016-02" db="EMBL/GenBank/DDBJ databases">
        <title>Comparative genomics of biotechnologically important yeasts.</title>
        <authorList>
            <consortium name="DOE Joint Genome Institute"/>
            <person name="Riley R."/>
            <person name="Haridas S."/>
            <person name="Wolfe K.H."/>
            <person name="Lopes M.R."/>
            <person name="Hittinger C.T."/>
            <person name="Goker M."/>
            <person name="Salamov A."/>
            <person name="Wisecaver J."/>
            <person name="Long T.M."/>
            <person name="Aerts A.L."/>
            <person name="Barry K."/>
            <person name="Choi C."/>
            <person name="Clum A."/>
            <person name="Coughlan A.Y."/>
            <person name="Deshpande S."/>
            <person name="Douglass A.P."/>
            <person name="Hanson S.J."/>
            <person name="Klenk H.-P."/>
            <person name="Labutti K."/>
            <person name="Lapidus A."/>
            <person name="Lindquist E."/>
            <person name="Lipzen A."/>
            <person name="Meier-Kolthoff J.P."/>
            <person name="Ohm R.A."/>
            <person name="Otillar R.P."/>
            <person name="Pangilinan J."/>
            <person name="Peng Y."/>
            <person name="Rokas A."/>
            <person name="Rosa C.A."/>
            <person name="Scheuner C."/>
            <person name="Sibirny A.A."/>
            <person name="Slot J.C."/>
            <person name="Stielow J.B."/>
            <person name="Sun H."/>
            <person name="Kurtzman C.P."/>
            <person name="Blackwell M."/>
            <person name="Jeffries T.W."/>
            <person name="Grigoriev I.V."/>
        </authorList>
    </citation>
    <scope>NUCLEOTIDE SEQUENCE [LARGE SCALE GENOMIC DNA]</scope>
    <source>
        <strain evidence="9">NRRL Y-17796</strain>
    </source>
</reference>
<dbReference type="Proteomes" id="UP000095023">
    <property type="component" value="Unassembled WGS sequence"/>
</dbReference>
<evidence type="ECO:0000256" key="1">
    <source>
        <dbReference type="ARBA" id="ARBA00004604"/>
    </source>
</evidence>
<comment type="subcellular location">
    <subcellularLocation>
        <location evidence="1">Nucleus</location>
        <location evidence="1">Nucleolus</location>
    </subcellularLocation>
</comment>
<dbReference type="PANTHER" id="PTHR12202:SF0">
    <property type="entry name" value="ESF1 HOMOLOG"/>
    <property type="match status" value="1"/>
</dbReference>
<feature type="region of interest" description="Disordered" evidence="5">
    <location>
        <begin position="1"/>
        <end position="23"/>
    </location>
</feature>
<dbReference type="Pfam" id="PF08159">
    <property type="entry name" value="NUC153"/>
    <property type="match status" value="1"/>
</dbReference>
<feature type="domain" description="NUC153" evidence="6">
    <location>
        <begin position="505"/>
        <end position="532"/>
    </location>
</feature>
<proteinExistence type="inferred from homology"/>
<evidence type="ECO:0000256" key="3">
    <source>
        <dbReference type="ARBA" id="ARBA00023054"/>
    </source>
</evidence>
<dbReference type="GO" id="GO:0003723">
    <property type="term" value="F:RNA binding"/>
    <property type="evidence" value="ECO:0007669"/>
    <property type="project" value="EnsemblFungi"/>
</dbReference>
<feature type="domain" description="ESF1 RRM" evidence="7">
    <location>
        <begin position="134"/>
        <end position="269"/>
    </location>
</feature>
<feature type="region of interest" description="Disordered" evidence="5">
    <location>
        <begin position="177"/>
        <end position="200"/>
    </location>
</feature>
<feature type="region of interest" description="Disordered" evidence="5">
    <location>
        <begin position="370"/>
        <end position="468"/>
    </location>
</feature>
<dbReference type="AlphaFoldDB" id="A0A1E4TC52"/>